<comment type="caution">
    <text evidence="11">The sequence shown here is derived from an EMBL/GenBank/DDBJ whole genome shotgun (WGS) entry which is preliminary data.</text>
</comment>
<dbReference type="EMBL" id="JBHSDI010000011">
    <property type="protein sequence ID" value="MFC4259021.1"/>
    <property type="molecule type" value="Genomic_DNA"/>
</dbReference>
<comment type="similarity">
    <text evidence="3">Belongs to the PhyH family. EctD subfamily.</text>
</comment>
<evidence type="ECO:0000256" key="8">
    <source>
        <dbReference type="ARBA" id="ARBA00023004"/>
    </source>
</evidence>
<reference evidence="12" key="1">
    <citation type="journal article" date="2019" name="Int. J. Syst. Evol. Microbiol.">
        <title>The Global Catalogue of Microorganisms (GCM) 10K type strain sequencing project: providing services to taxonomists for standard genome sequencing and annotation.</title>
        <authorList>
            <consortium name="The Broad Institute Genomics Platform"/>
            <consortium name="The Broad Institute Genome Sequencing Center for Infectious Disease"/>
            <person name="Wu L."/>
            <person name="Ma J."/>
        </authorList>
    </citation>
    <scope>NUCLEOTIDE SEQUENCE [LARGE SCALE GENOMIC DNA]</scope>
    <source>
        <strain evidence="12">CECT 7297</strain>
    </source>
</reference>
<dbReference type="InterPro" id="IPR012774">
    <property type="entry name" value="EctD"/>
</dbReference>
<dbReference type="GO" id="GO:0016491">
    <property type="term" value="F:oxidoreductase activity"/>
    <property type="evidence" value="ECO:0007669"/>
    <property type="project" value="UniProtKB-KW"/>
</dbReference>
<dbReference type="NCBIfam" id="TIGR02408">
    <property type="entry name" value="ectoine_ThpD"/>
    <property type="match status" value="1"/>
</dbReference>
<evidence type="ECO:0000256" key="2">
    <source>
        <dbReference type="ARBA" id="ARBA00004063"/>
    </source>
</evidence>
<evidence type="ECO:0000256" key="5">
    <source>
        <dbReference type="ARBA" id="ARBA00022723"/>
    </source>
</evidence>
<comment type="subunit">
    <text evidence="4">Homodimer.</text>
</comment>
<name>A0ABV8QF73_9GAMM</name>
<evidence type="ECO:0000256" key="3">
    <source>
        <dbReference type="ARBA" id="ARBA00007851"/>
    </source>
</evidence>
<keyword evidence="5" id="KW-0479">Metal-binding</keyword>
<protein>
    <recommendedName>
        <fullName evidence="10">Ectoine hydroxylase</fullName>
        <ecNumber evidence="10">1.14.11.55</ecNumber>
    </recommendedName>
</protein>
<evidence type="ECO:0000256" key="6">
    <source>
        <dbReference type="ARBA" id="ARBA00022964"/>
    </source>
</evidence>
<keyword evidence="7 11" id="KW-0560">Oxidoreductase</keyword>
<comment type="cofactor">
    <cofactor evidence="1">
        <name>Fe(2+)</name>
        <dbReference type="ChEBI" id="CHEBI:29033"/>
    </cofactor>
</comment>
<evidence type="ECO:0000313" key="12">
    <source>
        <dbReference type="Proteomes" id="UP001595798"/>
    </source>
</evidence>
<dbReference type="PANTHER" id="PTHR20883">
    <property type="entry name" value="PHYTANOYL-COA DIOXYGENASE DOMAIN CONTAINING 1"/>
    <property type="match status" value="1"/>
</dbReference>
<accession>A0ABV8QF73</accession>
<dbReference type="Pfam" id="PF05721">
    <property type="entry name" value="PhyH"/>
    <property type="match status" value="1"/>
</dbReference>
<comment type="function">
    <text evidence="2">Involved in the biosynthesis of 5-hydroxyectoine, called compatible solute, which helps organisms to survive extreme osmotic stress by acting as a highly soluble organic osmolyte. Catalyzes the 2-oxoglutarate-dependent selective hydroxylation of L-ectoine to yield (4S,5S)-5-hydroxyectoine.</text>
</comment>
<gene>
    <name evidence="11" type="primary">thpD</name>
    <name evidence="11" type="ORF">ACFOZ5_08275</name>
</gene>
<dbReference type="InterPro" id="IPR008775">
    <property type="entry name" value="Phytyl_CoA_dOase-like"/>
</dbReference>
<keyword evidence="6" id="KW-0223">Dioxygenase</keyword>
<keyword evidence="8" id="KW-0408">Iron</keyword>
<organism evidence="11 12">
    <name type="scientific">Marinobacter lacisalsi</name>
    <dbReference type="NCBI Taxonomy" id="475979"/>
    <lineage>
        <taxon>Bacteria</taxon>
        <taxon>Pseudomonadati</taxon>
        <taxon>Pseudomonadota</taxon>
        <taxon>Gammaproteobacteria</taxon>
        <taxon>Pseudomonadales</taxon>
        <taxon>Marinobacteraceae</taxon>
        <taxon>Marinobacter</taxon>
    </lineage>
</organism>
<evidence type="ECO:0000256" key="4">
    <source>
        <dbReference type="ARBA" id="ARBA00011738"/>
    </source>
</evidence>
<dbReference type="EC" id="1.14.11.55" evidence="10"/>
<keyword evidence="12" id="KW-1185">Reference proteome</keyword>
<evidence type="ECO:0000256" key="10">
    <source>
        <dbReference type="NCBIfam" id="TIGR02408"/>
    </source>
</evidence>
<sequence length="323" mass="37078">MTNFQDPFPSRLKETAEPIAPFLRKDPVIHSRNQFRWEGPLDETALSRYERDGFLWFEGFFNQERMEPFFGELREMANNKELMESEQIINDPNTGEIRSVFAMHQLSEKFHQLTRDPRILGMVRQLLGSEVYIHQSRINDKFGFEGSGFNWHSDFETWHAEDGMPRMRAVSASLMLTDNNEFNGPLMLIPGSHHYFVPCIGETPDKNWKDSLKTQRLGVPDQTALARLADRGGIQAPKGPAGSLLLFECNTLHASNRNMSPWPRSNLFFVYNSVENTPGEPYAAKHERPEFLATRKSFEPLTMYDDFPDLAGQGVAPLGFRES</sequence>
<evidence type="ECO:0000313" key="11">
    <source>
        <dbReference type="EMBL" id="MFC4259021.1"/>
    </source>
</evidence>
<comment type="catalytic activity">
    <reaction evidence="9">
        <text>L-ectoine + 2-oxoglutarate + O2 = 5-hydroxyectoine + succinate + CO2</text>
        <dbReference type="Rhea" id="RHEA:45740"/>
        <dbReference type="ChEBI" id="CHEBI:15379"/>
        <dbReference type="ChEBI" id="CHEBI:16526"/>
        <dbReference type="ChEBI" id="CHEBI:16810"/>
        <dbReference type="ChEBI" id="CHEBI:30031"/>
        <dbReference type="ChEBI" id="CHEBI:58515"/>
        <dbReference type="ChEBI" id="CHEBI:85413"/>
        <dbReference type="EC" id="1.14.11.55"/>
    </reaction>
</comment>
<dbReference type="RefSeq" id="WP_379886565.1">
    <property type="nucleotide sequence ID" value="NZ_JBHSDI010000011.1"/>
</dbReference>
<dbReference type="Gene3D" id="2.60.120.620">
    <property type="entry name" value="q2cbj1_9rhob like domain"/>
    <property type="match status" value="1"/>
</dbReference>
<dbReference type="SUPFAM" id="SSF51197">
    <property type="entry name" value="Clavaminate synthase-like"/>
    <property type="match status" value="1"/>
</dbReference>
<evidence type="ECO:0000256" key="7">
    <source>
        <dbReference type="ARBA" id="ARBA00023002"/>
    </source>
</evidence>
<evidence type="ECO:0000256" key="1">
    <source>
        <dbReference type="ARBA" id="ARBA00001954"/>
    </source>
</evidence>
<proteinExistence type="inferred from homology"/>
<evidence type="ECO:0000256" key="9">
    <source>
        <dbReference type="ARBA" id="ARBA00049228"/>
    </source>
</evidence>
<dbReference type="PANTHER" id="PTHR20883:SF48">
    <property type="entry name" value="ECTOINE DIOXYGENASE"/>
    <property type="match status" value="1"/>
</dbReference>
<dbReference type="Proteomes" id="UP001595798">
    <property type="component" value="Unassembled WGS sequence"/>
</dbReference>